<keyword evidence="1" id="KW-0436">Ligase</keyword>
<dbReference type="Gene3D" id="3.30.470.20">
    <property type="entry name" value="ATP-grasp fold, B domain"/>
    <property type="match status" value="1"/>
</dbReference>
<dbReference type="PANTHER" id="PTHR43778">
    <property type="entry name" value="PYRUVATE CARBOXYLASE"/>
    <property type="match status" value="1"/>
</dbReference>
<organism evidence="5 6">
    <name type="scientific">Panagrolaimus davidi</name>
    <dbReference type="NCBI Taxonomy" id="227884"/>
    <lineage>
        <taxon>Eukaryota</taxon>
        <taxon>Metazoa</taxon>
        <taxon>Ecdysozoa</taxon>
        <taxon>Nematoda</taxon>
        <taxon>Chromadorea</taxon>
        <taxon>Rhabditida</taxon>
        <taxon>Tylenchina</taxon>
        <taxon>Panagrolaimomorpha</taxon>
        <taxon>Panagrolaimoidea</taxon>
        <taxon>Panagrolaimidae</taxon>
        <taxon>Panagrolaimus</taxon>
    </lineage>
</organism>
<dbReference type="InterPro" id="IPR005482">
    <property type="entry name" value="Biotin_COase_C"/>
</dbReference>
<dbReference type="GO" id="GO:0005524">
    <property type="term" value="F:ATP binding"/>
    <property type="evidence" value="ECO:0007669"/>
    <property type="project" value="UniProtKB-KW"/>
</dbReference>
<dbReference type="PROSITE" id="PS50979">
    <property type="entry name" value="BC"/>
    <property type="match status" value="1"/>
</dbReference>
<dbReference type="SUPFAM" id="SSF51246">
    <property type="entry name" value="Rudiment single hybrid motif"/>
    <property type="match status" value="1"/>
</dbReference>
<evidence type="ECO:0000259" key="4">
    <source>
        <dbReference type="PROSITE" id="PS50979"/>
    </source>
</evidence>
<keyword evidence="5" id="KW-1185">Reference proteome</keyword>
<dbReference type="Gene3D" id="3.10.600.10">
    <property type="entry name" value="pyruvate carboxylase f1077a mutant domain"/>
    <property type="match status" value="1"/>
</dbReference>
<evidence type="ECO:0000313" key="6">
    <source>
        <dbReference type="WBParaSite" id="PDA_v2.g18669.t1"/>
    </source>
</evidence>
<evidence type="ECO:0000256" key="2">
    <source>
        <dbReference type="ARBA" id="ARBA00022741"/>
    </source>
</evidence>
<evidence type="ECO:0000256" key="3">
    <source>
        <dbReference type="ARBA" id="ARBA00022840"/>
    </source>
</evidence>
<dbReference type="Pfam" id="PF02785">
    <property type="entry name" value="Biotin_carb_C"/>
    <property type="match status" value="1"/>
</dbReference>
<dbReference type="PANTHER" id="PTHR43778:SF2">
    <property type="entry name" value="PYRUVATE CARBOXYLASE, MITOCHONDRIAL"/>
    <property type="match status" value="1"/>
</dbReference>
<dbReference type="WBParaSite" id="PDA_v2.g18669.t1">
    <property type="protein sequence ID" value="PDA_v2.g18669.t1"/>
    <property type="gene ID" value="PDA_v2.g18669"/>
</dbReference>
<dbReference type="InterPro" id="IPR011764">
    <property type="entry name" value="Biotin_carboxylation_dom"/>
</dbReference>
<evidence type="ECO:0000313" key="5">
    <source>
        <dbReference type="Proteomes" id="UP000887578"/>
    </source>
</evidence>
<dbReference type="InterPro" id="IPR055268">
    <property type="entry name" value="PCB-like"/>
</dbReference>
<sequence length="114" mass="13059">MTRALKETRIRGVETNIPFLLNVLQHPKFLDASVDTYFIDENPDLFNFIPSQNRAQKLLHYLAEVNVNGPQTPFITSLKPSNIEPIVPEIPSSLVHFYLIILLYVFSSSTNWIS</sequence>
<protein>
    <submittedName>
        <fullName evidence="6">Biotin carboxylation domain-containing protein</fullName>
    </submittedName>
</protein>
<dbReference type="GO" id="GO:0004736">
    <property type="term" value="F:pyruvate carboxylase activity"/>
    <property type="evidence" value="ECO:0007669"/>
    <property type="project" value="TreeGrafter"/>
</dbReference>
<proteinExistence type="predicted"/>
<keyword evidence="2" id="KW-0547">Nucleotide-binding</keyword>
<reference evidence="6" key="1">
    <citation type="submission" date="2022-11" db="UniProtKB">
        <authorList>
            <consortium name="WormBaseParasite"/>
        </authorList>
    </citation>
    <scope>IDENTIFICATION</scope>
</reference>
<dbReference type="GO" id="GO:0005737">
    <property type="term" value="C:cytoplasm"/>
    <property type="evidence" value="ECO:0007669"/>
    <property type="project" value="TreeGrafter"/>
</dbReference>
<accession>A0A914PV05</accession>
<dbReference type="InterPro" id="IPR011054">
    <property type="entry name" value="Rudment_hybrid_motif"/>
</dbReference>
<dbReference type="GO" id="GO:0006094">
    <property type="term" value="P:gluconeogenesis"/>
    <property type="evidence" value="ECO:0007669"/>
    <property type="project" value="TreeGrafter"/>
</dbReference>
<feature type="domain" description="Biotin carboxylation" evidence="4">
    <location>
        <begin position="1"/>
        <end position="44"/>
    </location>
</feature>
<name>A0A914PV05_9BILA</name>
<dbReference type="Proteomes" id="UP000887578">
    <property type="component" value="Unplaced"/>
</dbReference>
<keyword evidence="3" id="KW-0067">ATP-binding</keyword>
<evidence type="ECO:0000256" key="1">
    <source>
        <dbReference type="ARBA" id="ARBA00022598"/>
    </source>
</evidence>
<dbReference type="AlphaFoldDB" id="A0A914PV05"/>